<reference evidence="20" key="2">
    <citation type="submission" date="2016-08" db="EMBL/GenBank/DDBJ databases">
        <authorList>
            <person name="Holder M.E."/>
            <person name="Ajami N.J."/>
            <person name="Petrosino J.F."/>
        </authorList>
    </citation>
    <scope>NUCLEOTIDE SEQUENCE [LARGE SCALE GENOMIC DNA]</scope>
    <source>
        <strain evidence="20">F0677</strain>
    </source>
</reference>
<evidence type="ECO:0000313" key="21">
    <source>
        <dbReference type="Proteomes" id="UP000266262"/>
    </source>
</evidence>
<dbReference type="EMBL" id="CP017037">
    <property type="protein sequence ID" value="AOH39265.1"/>
    <property type="molecule type" value="Genomic_DNA"/>
</dbReference>
<dbReference type="PROSITE" id="PS00379">
    <property type="entry name" value="CDP_ALCOHOL_P_TRANSF"/>
    <property type="match status" value="1"/>
</dbReference>
<dbReference type="KEGG" id="dpn:BCB69_04410"/>
<reference evidence="18" key="1">
    <citation type="submission" date="2016-08" db="EMBL/GenBank/DDBJ databases">
        <authorList>
            <person name="Seilhamer J.J."/>
        </authorList>
    </citation>
    <scope>NUCLEOTIDE SEQUENCE [LARGE SCALE GENOMIC DNA]</scope>
    <source>
        <strain evidence="18">F0677</strain>
    </source>
</reference>
<keyword evidence="11" id="KW-0443">Lipid metabolism</keyword>
<proteinExistence type="inferred from homology"/>
<protein>
    <recommendedName>
        <fullName evidence="6">CDP-diacylglycerol--serine O-phosphatidyltransferase</fullName>
        <ecNumber evidence="5">2.7.8.8</ecNumber>
    </recommendedName>
    <alternativeName>
        <fullName evidence="15">Phosphatidylserine synthase</fullName>
    </alternativeName>
</protein>
<dbReference type="InterPro" id="IPR004533">
    <property type="entry name" value="CDP-diaglyc--ser_O-PTrfase"/>
</dbReference>
<evidence type="ECO:0000256" key="3">
    <source>
        <dbReference type="ARBA" id="ARBA00004308"/>
    </source>
</evidence>
<evidence type="ECO:0000256" key="13">
    <source>
        <dbReference type="ARBA" id="ARBA00023209"/>
    </source>
</evidence>
<feature type="transmembrane region" description="Helical" evidence="17">
    <location>
        <begin position="145"/>
        <end position="165"/>
    </location>
</feature>
<dbReference type="EMBL" id="QWKU01000001">
    <property type="protein sequence ID" value="RID94840.1"/>
    <property type="molecule type" value="Genomic_DNA"/>
</dbReference>
<evidence type="ECO:0000256" key="14">
    <source>
        <dbReference type="ARBA" id="ARBA00023264"/>
    </source>
</evidence>
<gene>
    <name evidence="19" type="primary">pssA</name>
    <name evidence="18" type="ORF">BCB69_04410</name>
    <name evidence="19" type="ORF">DX915_04995</name>
</gene>
<evidence type="ECO:0000256" key="17">
    <source>
        <dbReference type="SAM" id="Phobius"/>
    </source>
</evidence>
<comment type="subcellular location">
    <subcellularLocation>
        <location evidence="3">Endomembrane system</location>
    </subcellularLocation>
    <subcellularLocation>
        <location evidence="2">Membrane</location>
        <topology evidence="2">Multi-pass membrane protein</topology>
    </subcellularLocation>
</comment>
<evidence type="ECO:0000256" key="10">
    <source>
        <dbReference type="ARBA" id="ARBA00022989"/>
    </source>
</evidence>
<evidence type="ECO:0000256" key="15">
    <source>
        <dbReference type="ARBA" id="ARBA00032361"/>
    </source>
</evidence>
<evidence type="ECO:0000256" key="16">
    <source>
        <dbReference type="RuleBase" id="RU003750"/>
    </source>
</evidence>
<keyword evidence="10 17" id="KW-1133">Transmembrane helix</keyword>
<keyword evidence="14" id="KW-1208">Phospholipid metabolism</keyword>
<organism evidence="18 20">
    <name type="scientific">Dialister pneumosintes</name>
    <dbReference type="NCBI Taxonomy" id="39950"/>
    <lineage>
        <taxon>Bacteria</taxon>
        <taxon>Bacillati</taxon>
        <taxon>Bacillota</taxon>
        <taxon>Negativicutes</taxon>
        <taxon>Veillonellales</taxon>
        <taxon>Veillonellaceae</taxon>
        <taxon>Dialister</taxon>
    </lineage>
</organism>
<evidence type="ECO:0000313" key="20">
    <source>
        <dbReference type="Proteomes" id="UP000094757"/>
    </source>
</evidence>
<dbReference type="RefSeq" id="WP_022513698.1">
    <property type="nucleotide sequence ID" value="NZ_CP017037.1"/>
</dbReference>
<dbReference type="STRING" id="39950.BCB69_04410"/>
<keyword evidence="21" id="KW-1185">Reference proteome</keyword>
<dbReference type="GO" id="GO:0016020">
    <property type="term" value="C:membrane"/>
    <property type="evidence" value="ECO:0007669"/>
    <property type="project" value="UniProtKB-SubCell"/>
</dbReference>
<keyword evidence="13" id="KW-0594">Phospholipid biosynthesis</keyword>
<feature type="transmembrane region" description="Helical" evidence="17">
    <location>
        <begin position="90"/>
        <end position="109"/>
    </location>
</feature>
<dbReference type="Pfam" id="PF01066">
    <property type="entry name" value="CDP-OH_P_transf"/>
    <property type="match status" value="1"/>
</dbReference>
<evidence type="ECO:0000256" key="1">
    <source>
        <dbReference type="ARBA" id="ARBA00000287"/>
    </source>
</evidence>
<dbReference type="Gene3D" id="1.20.120.1760">
    <property type="match status" value="1"/>
</dbReference>
<dbReference type="OrthoDB" id="9777147at2"/>
<evidence type="ECO:0000256" key="8">
    <source>
        <dbReference type="ARBA" id="ARBA00022679"/>
    </source>
</evidence>
<dbReference type="GO" id="GO:0012505">
    <property type="term" value="C:endomembrane system"/>
    <property type="evidence" value="ECO:0007669"/>
    <property type="project" value="UniProtKB-SubCell"/>
</dbReference>
<feature type="transmembrane region" description="Helical" evidence="17">
    <location>
        <begin position="121"/>
        <end position="139"/>
    </location>
</feature>
<evidence type="ECO:0000256" key="12">
    <source>
        <dbReference type="ARBA" id="ARBA00023136"/>
    </source>
</evidence>
<evidence type="ECO:0000256" key="5">
    <source>
        <dbReference type="ARBA" id="ARBA00013174"/>
    </source>
</evidence>
<feature type="transmembrane region" description="Helical" evidence="17">
    <location>
        <begin position="177"/>
        <end position="194"/>
    </location>
</feature>
<keyword evidence="12 17" id="KW-0472">Membrane</keyword>
<feature type="transmembrane region" description="Helical" evidence="17">
    <location>
        <begin position="30"/>
        <end position="46"/>
    </location>
</feature>
<evidence type="ECO:0000313" key="18">
    <source>
        <dbReference type="EMBL" id="AOH39265.1"/>
    </source>
</evidence>
<dbReference type="GO" id="GO:0008654">
    <property type="term" value="P:phospholipid biosynthetic process"/>
    <property type="evidence" value="ECO:0007669"/>
    <property type="project" value="UniProtKB-KW"/>
</dbReference>
<comment type="catalytic activity">
    <reaction evidence="1">
        <text>a CDP-1,2-diacyl-sn-glycerol + L-serine = a 1,2-diacyl-sn-glycero-3-phospho-L-serine + CMP + H(+)</text>
        <dbReference type="Rhea" id="RHEA:16913"/>
        <dbReference type="ChEBI" id="CHEBI:15378"/>
        <dbReference type="ChEBI" id="CHEBI:33384"/>
        <dbReference type="ChEBI" id="CHEBI:57262"/>
        <dbReference type="ChEBI" id="CHEBI:58332"/>
        <dbReference type="ChEBI" id="CHEBI:60377"/>
        <dbReference type="EC" id="2.7.8.8"/>
    </reaction>
</comment>
<dbReference type="Proteomes" id="UP000094757">
    <property type="component" value="Chromosome"/>
</dbReference>
<dbReference type="EC" id="2.7.8.8" evidence="5"/>
<evidence type="ECO:0000256" key="4">
    <source>
        <dbReference type="ARBA" id="ARBA00010441"/>
    </source>
</evidence>
<keyword evidence="8 16" id="KW-0808">Transferase</keyword>
<evidence type="ECO:0000256" key="7">
    <source>
        <dbReference type="ARBA" id="ARBA00022516"/>
    </source>
</evidence>
<accession>A0A1B3WEB3</accession>
<name>A0A1B3WEB3_9FIRM</name>
<dbReference type="InterPro" id="IPR000462">
    <property type="entry name" value="CDP-OH_P_trans"/>
</dbReference>
<dbReference type="InterPro" id="IPR048254">
    <property type="entry name" value="CDP_ALCOHOL_P_TRANSF_CS"/>
</dbReference>
<keyword evidence="7" id="KW-0444">Lipid biosynthesis</keyword>
<dbReference type="InterPro" id="IPR043130">
    <property type="entry name" value="CDP-OH_PTrfase_TM_dom"/>
</dbReference>
<comment type="similarity">
    <text evidence="4 16">Belongs to the CDP-alcohol phosphatidyltransferase class-I family.</text>
</comment>
<evidence type="ECO:0000256" key="9">
    <source>
        <dbReference type="ARBA" id="ARBA00022692"/>
    </source>
</evidence>
<dbReference type="AlphaFoldDB" id="A0A1B3WEB3"/>
<evidence type="ECO:0000256" key="11">
    <source>
        <dbReference type="ARBA" id="ARBA00023098"/>
    </source>
</evidence>
<evidence type="ECO:0000256" key="6">
    <source>
        <dbReference type="ARBA" id="ARBA00017171"/>
    </source>
</evidence>
<evidence type="ECO:0000313" key="19">
    <source>
        <dbReference type="EMBL" id="RID94840.1"/>
    </source>
</evidence>
<reference evidence="19 21" key="3">
    <citation type="submission" date="2018-08" db="EMBL/GenBank/DDBJ databases">
        <title>Draft genome sequence of Dialister pneumosintes KCOM 1685.</title>
        <authorList>
            <person name="Kook J.-K."/>
            <person name="Park S.-N."/>
            <person name="Lim Y.K."/>
        </authorList>
    </citation>
    <scope>NUCLEOTIDE SEQUENCE [LARGE SCALE GENOMIC DNA]</scope>
    <source>
        <strain evidence="19 21">KCOM 1685</strain>
    </source>
</reference>
<evidence type="ECO:0000256" key="2">
    <source>
        <dbReference type="ARBA" id="ARBA00004141"/>
    </source>
</evidence>
<dbReference type="GO" id="GO:0003882">
    <property type="term" value="F:CDP-diacylglycerol-serine O-phosphatidyltransferase activity"/>
    <property type="evidence" value="ECO:0007669"/>
    <property type="project" value="UniProtKB-EC"/>
</dbReference>
<keyword evidence="9 17" id="KW-0812">Transmembrane</keyword>
<dbReference type="NCBIfam" id="TIGR00473">
    <property type="entry name" value="pssA"/>
    <property type="match status" value="1"/>
</dbReference>
<dbReference type="Proteomes" id="UP000266262">
    <property type="component" value="Unassembled WGS sequence"/>
</dbReference>
<sequence>MKKSWIANGVTALNGLLGGLSIMFSFNGEFNLAAICILLAVVADAADGRTARALGTSSPLGVELDSLCDDISFGIGAGVLMYSYQLHDLGIIGMIICALLGTLCAFRLARFNVKSDVVHGYFEGLPCPTTGMIVATYVLSGVRIWDWLALVFVFLLGILMVSEVHYPDNKGASADRLHLKALLISLAVMVVCIILAWTTWAAAICAGYILFGMINTYMNRKRKSRRIIRRRKRSIEVHEEE</sequence>